<sequence>MKKTYQKPNLTQTSLDNGSILCSSNFTSNGEENTDITPGDEIYDGIFKSNQENSKNSIWD</sequence>
<keyword evidence="3" id="KW-1185">Reference proteome</keyword>
<dbReference type="EMBL" id="JAUDCF010000051">
    <property type="protein sequence ID" value="MDM8146787.1"/>
    <property type="molecule type" value="Genomic_DNA"/>
</dbReference>
<feature type="region of interest" description="Disordered" evidence="1">
    <location>
        <begin position="1"/>
        <end position="60"/>
    </location>
</feature>
<evidence type="ECO:0000313" key="3">
    <source>
        <dbReference type="Proteomes" id="UP001228403"/>
    </source>
</evidence>
<feature type="compositionally biased region" description="Polar residues" evidence="1">
    <location>
        <begin position="1"/>
        <end position="31"/>
    </location>
</feature>
<name>A0ABT7U8E2_9BACE</name>
<proteinExistence type="predicted"/>
<comment type="caution">
    <text evidence="2">The sequence shown here is derived from an EMBL/GenBank/DDBJ whole genome shotgun (WGS) entry which is preliminary data.</text>
</comment>
<feature type="compositionally biased region" description="Polar residues" evidence="1">
    <location>
        <begin position="48"/>
        <end position="60"/>
    </location>
</feature>
<organism evidence="2 3">
    <name type="scientific">Bacteroides eggerthii</name>
    <dbReference type="NCBI Taxonomy" id="28111"/>
    <lineage>
        <taxon>Bacteria</taxon>
        <taxon>Pseudomonadati</taxon>
        <taxon>Bacteroidota</taxon>
        <taxon>Bacteroidia</taxon>
        <taxon>Bacteroidales</taxon>
        <taxon>Bacteroidaceae</taxon>
        <taxon>Bacteroides</taxon>
    </lineage>
</organism>
<accession>A0ABT7U8E2</accession>
<evidence type="ECO:0000313" key="2">
    <source>
        <dbReference type="EMBL" id="MDM8146787.1"/>
    </source>
</evidence>
<evidence type="ECO:0000256" key="1">
    <source>
        <dbReference type="SAM" id="MobiDB-lite"/>
    </source>
</evidence>
<reference evidence="3" key="1">
    <citation type="submission" date="2023-07" db="EMBL/GenBank/DDBJ databases">
        <title>Identification and characterization of horizontal gene transfer across gut microbiota members of farm animals based on homology search.</title>
        <authorList>
            <person name="Schwarzerova J."/>
            <person name="Nykrynova M."/>
            <person name="Jureckova K."/>
            <person name="Cejkova D."/>
            <person name="Rychlik I."/>
        </authorList>
    </citation>
    <scope>NUCLEOTIDE SEQUENCE [LARGE SCALE GENOMIC DNA]</scope>
    <source>
        <strain evidence="3">ET4</strain>
    </source>
</reference>
<gene>
    <name evidence="2" type="ORF">QUW02_12805</name>
</gene>
<dbReference type="Proteomes" id="UP001228403">
    <property type="component" value="Unassembled WGS sequence"/>
</dbReference>
<protein>
    <submittedName>
        <fullName evidence="2">Uncharacterized protein</fullName>
    </submittedName>
</protein>